<feature type="compositionally biased region" description="Basic and acidic residues" evidence="1">
    <location>
        <begin position="322"/>
        <end position="342"/>
    </location>
</feature>
<feature type="transmembrane region" description="Helical" evidence="2">
    <location>
        <begin position="38"/>
        <end position="60"/>
    </location>
</feature>
<dbReference type="GO" id="GO:0016020">
    <property type="term" value="C:membrane"/>
    <property type="evidence" value="ECO:0007669"/>
    <property type="project" value="TreeGrafter"/>
</dbReference>
<gene>
    <name evidence="3" type="ORF">M0812_05970</name>
</gene>
<proteinExistence type="predicted"/>
<accession>A0AAV8A827</accession>
<feature type="transmembrane region" description="Helical" evidence="2">
    <location>
        <begin position="66"/>
        <end position="92"/>
    </location>
</feature>
<feature type="transmembrane region" description="Helical" evidence="2">
    <location>
        <begin position="140"/>
        <end position="158"/>
    </location>
</feature>
<feature type="region of interest" description="Disordered" evidence="1">
    <location>
        <begin position="248"/>
        <end position="342"/>
    </location>
</feature>
<keyword evidence="2" id="KW-1133">Transmembrane helix</keyword>
<reference evidence="3" key="1">
    <citation type="submission" date="2022-08" db="EMBL/GenBank/DDBJ databases">
        <title>Novel sulphate-reducing endosymbionts in the free-living metamonad Anaeramoeba.</title>
        <authorList>
            <person name="Jerlstrom-Hultqvist J."/>
            <person name="Cepicka I."/>
            <person name="Gallot-Lavallee L."/>
            <person name="Salas-Leiva D."/>
            <person name="Curtis B.A."/>
            <person name="Zahonova K."/>
            <person name="Pipaliya S."/>
            <person name="Dacks J."/>
            <person name="Roger A.J."/>
        </authorList>
    </citation>
    <scope>NUCLEOTIDE SEQUENCE</scope>
    <source>
        <strain evidence="3">Busselton2</strain>
    </source>
</reference>
<protein>
    <submittedName>
        <fullName evidence="3">Uncharacterized protein</fullName>
    </submittedName>
</protein>
<evidence type="ECO:0000313" key="3">
    <source>
        <dbReference type="EMBL" id="KAJ3449810.1"/>
    </source>
</evidence>
<feature type="compositionally biased region" description="Low complexity" evidence="1">
    <location>
        <begin position="308"/>
        <end position="321"/>
    </location>
</feature>
<dbReference type="PANTHER" id="PTHR12242:SF1">
    <property type="entry name" value="MYND-TYPE DOMAIN-CONTAINING PROTEIN"/>
    <property type="match status" value="1"/>
</dbReference>
<dbReference type="PANTHER" id="PTHR12242">
    <property type="entry name" value="OS02G0130600 PROTEIN-RELATED"/>
    <property type="match status" value="1"/>
</dbReference>
<keyword evidence="2" id="KW-0812">Transmembrane</keyword>
<name>A0AAV8A827_9EUKA</name>
<feature type="transmembrane region" description="Helical" evidence="2">
    <location>
        <begin position="170"/>
        <end position="189"/>
    </location>
</feature>
<dbReference type="Proteomes" id="UP001146793">
    <property type="component" value="Unassembled WGS sequence"/>
</dbReference>
<dbReference type="EMBL" id="JANTQA010000012">
    <property type="protein sequence ID" value="KAJ3449810.1"/>
    <property type="molecule type" value="Genomic_DNA"/>
</dbReference>
<sequence length="342" mass="39447">MSGCYDCCEKKIGYSKINLRTLYAPVWSKTKTSMNIICFLRFLVFGFVLLAFIMGLSQSYDEGKFWIYLTYLTTTLQLLSSFLIFFRSVYLLDRIYDPVLGAEQPARALDKFIWTLSQTIFPMAHIVAIIYWALIYDPDTVMLTSYLNHGPLLIQVYFELICSETPFHWGLLPLSFIFYILYLTANIIYVFVADDAVYESVDPRNNEDIFWYPMIIVLLVIFFVYGKFLRYLTTKCCTNEKTIKDRKKFVHSSDDSSSEEDIELNSNKNKEPTVNTSSETNNNFSDNSDNSDNLNNSDNSKSQKSDSSDNSDNSDRSGSSDNSKEEKKWDSVEDSLHESNSD</sequence>
<feature type="transmembrane region" description="Helical" evidence="2">
    <location>
        <begin position="112"/>
        <end position="134"/>
    </location>
</feature>
<organism evidence="3 4">
    <name type="scientific">Anaeramoeba flamelloides</name>
    <dbReference type="NCBI Taxonomy" id="1746091"/>
    <lineage>
        <taxon>Eukaryota</taxon>
        <taxon>Metamonada</taxon>
        <taxon>Anaeramoebidae</taxon>
        <taxon>Anaeramoeba</taxon>
    </lineage>
</organism>
<feature type="compositionally biased region" description="Low complexity" evidence="1">
    <location>
        <begin position="275"/>
        <end position="300"/>
    </location>
</feature>
<dbReference type="AlphaFoldDB" id="A0AAV8A827"/>
<feature type="transmembrane region" description="Helical" evidence="2">
    <location>
        <begin position="209"/>
        <end position="225"/>
    </location>
</feature>
<evidence type="ECO:0000256" key="2">
    <source>
        <dbReference type="SAM" id="Phobius"/>
    </source>
</evidence>
<keyword evidence="2" id="KW-0472">Membrane</keyword>
<comment type="caution">
    <text evidence="3">The sequence shown here is derived from an EMBL/GenBank/DDBJ whole genome shotgun (WGS) entry which is preliminary data.</text>
</comment>
<evidence type="ECO:0000313" key="4">
    <source>
        <dbReference type="Proteomes" id="UP001146793"/>
    </source>
</evidence>
<evidence type="ECO:0000256" key="1">
    <source>
        <dbReference type="SAM" id="MobiDB-lite"/>
    </source>
</evidence>